<evidence type="ECO:0000256" key="1">
    <source>
        <dbReference type="SAM" id="SignalP"/>
    </source>
</evidence>
<dbReference type="RefSeq" id="WP_091032828.1">
    <property type="nucleotide sequence ID" value="NZ_FNAD01000005.1"/>
</dbReference>
<sequence length="157" mass="16956">MTSRKATRTRLAALLLAVMAGIGLSGLVAAPAQAEYGNCVGLTATEWRIEGAWVCFEPEDELLKVCDTEPDGHHASAAVRGSADDHWFEVGAYGGYLTCRTRDFNMPEDSHICYAAMIVEGNAIQYIYPTYSGWVSARDGALNGGCPGFKKEDVVME</sequence>
<dbReference type="AlphaFoldDB" id="A0A1G6VNM9"/>
<feature type="chain" id="PRO_5011746689" evidence="1">
    <location>
        <begin position="35"/>
        <end position="157"/>
    </location>
</feature>
<keyword evidence="3" id="KW-1185">Reference proteome</keyword>
<name>A0A1G6VNM9_9ACTN</name>
<dbReference type="EMBL" id="FNAD01000005">
    <property type="protein sequence ID" value="SDD54475.1"/>
    <property type="molecule type" value="Genomic_DNA"/>
</dbReference>
<evidence type="ECO:0000313" key="2">
    <source>
        <dbReference type="EMBL" id="SDD54475.1"/>
    </source>
</evidence>
<gene>
    <name evidence="2" type="ORF">SAMN05216270_10513</name>
</gene>
<proteinExistence type="predicted"/>
<accession>A0A1G6VNM9</accession>
<protein>
    <submittedName>
        <fullName evidence="2">Uncharacterized protein</fullName>
    </submittedName>
</protein>
<dbReference type="OrthoDB" id="3638704at2"/>
<keyword evidence="1" id="KW-0732">Signal</keyword>
<evidence type="ECO:0000313" key="3">
    <source>
        <dbReference type="Proteomes" id="UP000198949"/>
    </source>
</evidence>
<organism evidence="2 3">
    <name type="scientific">Glycomyces harbinensis</name>
    <dbReference type="NCBI Taxonomy" id="58114"/>
    <lineage>
        <taxon>Bacteria</taxon>
        <taxon>Bacillati</taxon>
        <taxon>Actinomycetota</taxon>
        <taxon>Actinomycetes</taxon>
        <taxon>Glycomycetales</taxon>
        <taxon>Glycomycetaceae</taxon>
        <taxon>Glycomyces</taxon>
    </lineage>
</organism>
<feature type="signal peptide" evidence="1">
    <location>
        <begin position="1"/>
        <end position="34"/>
    </location>
</feature>
<reference evidence="3" key="1">
    <citation type="submission" date="2016-10" db="EMBL/GenBank/DDBJ databases">
        <authorList>
            <person name="Varghese N."/>
            <person name="Submissions S."/>
        </authorList>
    </citation>
    <scope>NUCLEOTIDE SEQUENCE [LARGE SCALE GENOMIC DNA]</scope>
    <source>
        <strain evidence="3">CGMCC 4.3516</strain>
    </source>
</reference>
<dbReference type="Proteomes" id="UP000198949">
    <property type="component" value="Unassembled WGS sequence"/>
</dbReference>